<keyword evidence="2" id="KW-1185">Reference proteome</keyword>
<comment type="caution">
    <text evidence="1">The sequence shown here is derived from an EMBL/GenBank/DDBJ whole genome shotgun (WGS) entry which is preliminary data.</text>
</comment>
<gene>
    <name evidence="1" type="ORF">HW347_02815</name>
</gene>
<dbReference type="Gene3D" id="3.40.50.2000">
    <property type="entry name" value="Glycogen Phosphorylase B"/>
    <property type="match status" value="1"/>
</dbReference>
<dbReference type="RefSeq" id="WP_214610426.1">
    <property type="nucleotide sequence ID" value="NZ_JACATN010000001.1"/>
</dbReference>
<dbReference type="SUPFAM" id="SSF53756">
    <property type="entry name" value="UDP-Glycosyltransferase/glycogen phosphorylase"/>
    <property type="match status" value="1"/>
</dbReference>
<proteinExistence type="predicted"/>
<accession>A0ABS5W9U4</accession>
<organism evidence="1 2">
    <name type="scientific">Zobellia barbeyronii</name>
    <dbReference type="NCBI Taxonomy" id="2748009"/>
    <lineage>
        <taxon>Bacteria</taxon>
        <taxon>Pseudomonadati</taxon>
        <taxon>Bacteroidota</taxon>
        <taxon>Flavobacteriia</taxon>
        <taxon>Flavobacteriales</taxon>
        <taxon>Flavobacteriaceae</taxon>
        <taxon>Zobellia</taxon>
    </lineage>
</organism>
<evidence type="ECO:0000313" key="1">
    <source>
        <dbReference type="EMBL" id="MBT2160178.1"/>
    </source>
</evidence>
<name>A0ABS5W9U4_9FLAO</name>
<keyword evidence="1" id="KW-0808">Transferase</keyword>
<dbReference type="GO" id="GO:0016740">
    <property type="term" value="F:transferase activity"/>
    <property type="evidence" value="ECO:0007669"/>
    <property type="project" value="UniProtKB-KW"/>
</dbReference>
<sequence>MKVLYAIQGTGNGHLSRARDIIPALQRKNVELDILVSGTQADIKLPYPIKYQLSGWSFIFGKKGGVDMWRTYLKTNAARINKEIKSIPVAEYDLVINDFEPISAWACKTKNLPCVALSHQSAVLSRHAPKPKQKDHLGKIILEKYAPSTSQYGFHFKNYDDNIFTPIIRQDVRSIKTTPGEHYTVYLPSYSDEKILKMLSNIKDVKWQVFSKHNQKEFISKDITISPITNEAFVHSMAESKGVLCGAGFETPAEALYMQKKLLVIPMKGQYEQQCNAAALKDMGVPVVKSLKIKHLDKIKNWVYTDTKIEVNYPDLTDEIIESVLEESLTFKKDKQF</sequence>
<reference evidence="2" key="1">
    <citation type="submission" date="2023-07" db="EMBL/GenBank/DDBJ databases">
        <title>Zobellia barbeyronii sp. nov., a new marine flavobacterium, isolated from green and red algae.</title>
        <authorList>
            <person name="Nedashkovskaya O.I."/>
            <person name="Otstavnykh N."/>
            <person name="Zhukova N."/>
            <person name="Guzev K."/>
            <person name="Chausova V."/>
            <person name="Tekutyeva L."/>
            <person name="Mikhailov V."/>
            <person name="Isaeva M."/>
        </authorList>
    </citation>
    <scope>NUCLEOTIDE SEQUENCE [LARGE SCALE GENOMIC DNA]</scope>
    <source>
        <strain evidence="2">KMM 6746</strain>
    </source>
</reference>
<dbReference type="EMBL" id="JACATN010000001">
    <property type="protein sequence ID" value="MBT2160178.1"/>
    <property type="molecule type" value="Genomic_DNA"/>
</dbReference>
<protein>
    <submittedName>
        <fullName evidence="1">Glycosyl transferase</fullName>
    </submittedName>
</protein>
<dbReference type="Pfam" id="PF13528">
    <property type="entry name" value="Glyco_trans_1_3"/>
    <property type="match status" value="1"/>
</dbReference>
<evidence type="ECO:0000313" key="2">
    <source>
        <dbReference type="Proteomes" id="UP000740413"/>
    </source>
</evidence>
<dbReference type="Proteomes" id="UP000740413">
    <property type="component" value="Unassembled WGS sequence"/>
</dbReference>